<organism evidence="1 2">
    <name type="scientific">Aliiroseovarius crassostreae</name>
    <dbReference type="NCBI Taxonomy" id="154981"/>
    <lineage>
        <taxon>Bacteria</taxon>
        <taxon>Pseudomonadati</taxon>
        <taxon>Pseudomonadota</taxon>
        <taxon>Alphaproteobacteria</taxon>
        <taxon>Rhodobacterales</taxon>
        <taxon>Paracoccaceae</taxon>
        <taxon>Aliiroseovarius</taxon>
    </lineage>
</organism>
<name>A0A0P7IFF3_9RHOB</name>
<sequence>MHFLELAARVRPAIRKGQARAFNLTRDPIGEKRMIERAFGVGPCVMSETVAWLEEQLAT</sequence>
<accession>A0A0P7IFF3</accession>
<proteinExistence type="predicted"/>
<protein>
    <submittedName>
        <fullName evidence="1">Uncharacterized protein</fullName>
    </submittedName>
</protein>
<comment type="caution">
    <text evidence="1">The sequence shown here is derived from an EMBL/GenBank/DDBJ whole genome shotgun (WGS) entry which is preliminary data.</text>
</comment>
<keyword evidence="2" id="KW-1185">Reference proteome</keyword>
<gene>
    <name evidence="1" type="ORF">AKJ29_00070</name>
</gene>
<dbReference type="AlphaFoldDB" id="A0A0P7IFF3"/>
<reference evidence="1 2" key="1">
    <citation type="submission" date="2015-09" db="EMBL/GenBank/DDBJ databases">
        <title>Draft genome sequence of Aliiroseovarius crassostreae CV919-312TSm, the causative agent of Roseovarius Oyster Disease (formerly Juvenile Oyster Disease).</title>
        <authorList>
            <person name="Kessner L."/>
            <person name="Spinard E."/>
            <person name="Nelson D."/>
        </authorList>
    </citation>
    <scope>NUCLEOTIDE SEQUENCE [LARGE SCALE GENOMIC DNA]</scope>
    <source>
        <strain evidence="1 2">CV919-312</strain>
    </source>
</reference>
<evidence type="ECO:0000313" key="2">
    <source>
        <dbReference type="Proteomes" id="UP000050471"/>
    </source>
</evidence>
<evidence type="ECO:0000313" key="1">
    <source>
        <dbReference type="EMBL" id="KPN62638.1"/>
    </source>
</evidence>
<dbReference type="RefSeq" id="WP_055191402.1">
    <property type="nucleotide sequence ID" value="NZ_FPBS01000072.1"/>
</dbReference>
<dbReference type="EMBL" id="LKBA01000017">
    <property type="protein sequence ID" value="KPN62638.1"/>
    <property type="molecule type" value="Genomic_DNA"/>
</dbReference>
<dbReference type="Proteomes" id="UP000050471">
    <property type="component" value="Unassembled WGS sequence"/>
</dbReference>